<dbReference type="Pfam" id="PF00001">
    <property type="entry name" value="7tm_1"/>
    <property type="match status" value="1"/>
</dbReference>
<evidence type="ECO:0000259" key="20">
    <source>
        <dbReference type="PROSITE" id="PS50262"/>
    </source>
</evidence>
<keyword evidence="13 17" id="KW-0675">Receptor</keyword>
<feature type="transmembrane region" description="Helical" evidence="19">
    <location>
        <begin position="131"/>
        <end position="152"/>
    </location>
</feature>
<evidence type="ECO:0000256" key="19">
    <source>
        <dbReference type="SAM" id="Phobius"/>
    </source>
</evidence>
<dbReference type="PRINTS" id="PR00237">
    <property type="entry name" value="GPCRRHODOPSN"/>
</dbReference>
<dbReference type="InterPro" id="IPR050125">
    <property type="entry name" value="GPCR_opsins"/>
</dbReference>
<dbReference type="InterPro" id="IPR000276">
    <property type="entry name" value="GPCR_Rhodpsn"/>
</dbReference>
<comment type="similarity">
    <text evidence="3 17">Belongs to the G-protein coupled receptor 1 family.</text>
</comment>
<dbReference type="EMBL" id="UFQS01000019">
    <property type="protein sequence ID" value="SSW97486.1"/>
    <property type="molecule type" value="Genomic_DNA"/>
</dbReference>
<evidence type="ECO:0000256" key="3">
    <source>
        <dbReference type="ARBA" id="ARBA00010663"/>
    </source>
</evidence>
<keyword evidence="7" id="KW-0681">Retinal protein</keyword>
<evidence type="ECO:0000256" key="14">
    <source>
        <dbReference type="ARBA" id="ARBA00023180"/>
    </source>
</evidence>
<evidence type="ECO:0000256" key="9">
    <source>
        <dbReference type="ARBA" id="ARBA00022991"/>
    </source>
</evidence>
<evidence type="ECO:0000256" key="6">
    <source>
        <dbReference type="ARBA" id="ARBA00022692"/>
    </source>
</evidence>
<evidence type="ECO:0000256" key="16">
    <source>
        <dbReference type="ARBA" id="ARBA00023305"/>
    </source>
</evidence>
<dbReference type="PRINTS" id="PR00577">
    <property type="entry name" value="OPSINRH3RH4"/>
</dbReference>
<proteinExistence type="inferred from homology"/>
<dbReference type="SUPFAM" id="SSF81321">
    <property type="entry name" value="Family A G protein-coupled receptor-like"/>
    <property type="match status" value="1"/>
</dbReference>
<dbReference type="CDD" id="cd15079">
    <property type="entry name" value="7tmA_photoreceptors_insect"/>
    <property type="match status" value="1"/>
</dbReference>
<keyword evidence="11 19" id="KW-0472">Membrane</keyword>
<feature type="transmembrane region" description="Helical" evidence="19">
    <location>
        <begin position="95"/>
        <end position="119"/>
    </location>
</feature>
<dbReference type="VEuPathDB" id="VectorBase:CSON004890"/>
<evidence type="ECO:0000256" key="1">
    <source>
        <dbReference type="ARBA" id="ARBA00002881"/>
    </source>
</evidence>
<evidence type="ECO:0000313" key="21">
    <source>
        <dbReference type="EMBL" id="SSW97486.1"/>
    </source>
</evidence>
<dbReference type="PANTHER" id="PTHR24240">
    <property type="entry name" value="OPSIN"/>
    <property type="match status" value="1"/>
</dbReference>
<reference evidence="22" key="2">
    <citation type="submission" date="2018-07" db="EMBL/GenBank/DDBJ databases">
        <authorList>
            <person name="Quirk P.G."/>
            <person name="Krulwich T.A."/>
        </authorList>
    </citation>
    <scope>NUCLEOTIDE SEQUENCE</scope>
</reference>
<evidence type="ECO:0000256" key="18">
    <source>
        <dbReference type="SAM" id="MobiDB-lite"/>
    </source>
</evidence>
<dbReference type="GO" id="GO:0007602">
    <property type="term" value="P:phototransduction"/>
    <property type="evidence" value="ECO:0007669"/>
    <property type="project" value="UniProtKB-KW"/>
</dbReference>
<dbReference type="PROSITE" id="PS00237">
    <property type="entry name" value="G_PROTEIN_RECEP_F1_1"/>
    <property type="match status" value="1"/>
</dbReference>
<dbReference type="OMA" id="MLACKSV"/>
<dbReference type="GO" id="GO:0008020">
    <property type="term" value="F:G protein-coupled photoreceptor activity"/>
    <property type="evidence" value="ECO:0007669"/>
    <property type="project" value="UniProtKB-ARBA"/>
</dbReference>
<sequence length="357" mass="40399">MINLNMTNEFPMAAAFYGTQEATNPQMKLLGWNLPPEEQHLVHPHWKGYQAPPFYMHLLLALIYFILMVTSTIGNGLVIWIFSTSKSLRSASNMFIVNLAIFDLLMMLEMPMFIANSFYERLLGYDLGCTIYAALGSLSGIGESTTNAVIAYDRYRTISRPLDGRLSKGQAGIFIAITWFWTMPFTLLPIFKIWGRYIPEGYLTTCSFDYLTNDQDTRVFVACIFVWAYCIPMVAISVCYMKLFGQVRTHERLLKEQAKKMNVKSLAANKEQQGKAVEIRIAKACFTIFFLFLCAWTPYAFVALTGAYGDRAELEKRLPWLGIKEKLDEGDNKSDVTAVSGVPDGERMASVTAENPE</sequence>
<dbReference type="AlphaFoldDB" id="A0A336LIH5"/>
<dbReference type="EMBL" id="UFQT01000019">
    <property type="protein sequence ID" value="SSX17872.1"/>
    <property type="molecule type" value="Genomic_DNA"/>
</dbReference>
<evidence type="ECO:0000256" key="2">
    <source>
        <dbReference type="ARBA" id="ARBA00004141"/>
    </source>
</evidence>
<evidence type="ECO:0000256" key="15">
    <source>
        <dbReference type="ARBA" id="ARBA00023224"/>
    </source>
</evidence>
<dbReference type="PROSITE" id="PS50262">
    <property type="entry name" value="G_PROTEIN_RECEP_F1_2"/>
    <property type="match status" value="1"/>
</dbReference>
<organism evidence="22">
    <name type="scientific">Culicoides sonorensis</name>
    <name type="common">Biting midge</name>
    <dbReference type="NCBI Taxonomy" id="179676"/>
    <lineage>
        <taxon>Eukaryota</taxon>
        <taxon>Metazoa</taxon>
        <taxon>Ecdysozoa</taxon>
        <taxon>Arthropoda</taxon>
        <taxon>Hexapoda</taxon>
        <taxon>Insecta</taxon>
        <taxon>Pterygota</taxon>
        <taxon>Neoptera</taxon>
        <taxon>Endopterygota</taxon>
        <taxon>Diptera</taxon>
        <taxon>Nematocera</taxon>
        <taxon>Chironomoidea</taxon>
        <taxon>Ceratopogonidae</taxon>
        <taxon>Ceratopogoninae</taxon>
        <taxon>Culicoides</taxon>
        <taxon>Monoculicoides</taxon>
    </lineage>
</organism>
<evidence type="ECO:0000256" key="8">
    <source>
        <dbReference type="ARBA" id="ARBA00022989"/>
    </source>
</evidence>
<gene>
    <name evidence="22" type="primary">CSON004890</name>
</gene>
<feature type="transmembrane region" description="Helical" evidence="19">
    <location>
        <begin position="284"/>
        <end position="308"/>
    </location>
</feature>
<keyword evidence="16" id="KW-0844">Vision</keyword>
<feature type="transmembrane region" description="Helical" evidence="19">
    <location>
        <begin position="173"/>
        <end position="194"/>
    </location>
</feature>
<accession>A0A336LIH5</accession>
<evidence type="ECO:0000256" key="4">
    <source>
        <dbReference type="ARBA" id="ARBA00022543"/>
    </source>
</evidence>
<keyword evidence="4" id="KW-0600">Photoreceptor protein</keyword>
<comment type="function">
    <text evidence="1">Visual pigments are the light-absorbing molecules that mediate vision. They consist of an apoprotein, opsin, covalently linked to cis-retinal.</text>
</comment>
<keyword evidence="8 19" id="KW-1133">Transmembrane helix</keyword>
<dbReference type="InterPro" id="IPR017452">
    <property type="entry name" value="GPCR_Rhodpsn_7TM"/>
</dbReference>
<feature type="transmembrane region" description="Helical" evidence="19">
    <location>
        <begin position="219"/>
        <end position="243"/>
    </location>
</feature>
<keyword evidence="15 17" id="KW-0807">Transducer</keyword>
<keyword evidence="5" id="KW-0716">Sensory transduction</keyword>
<protein>
    <submittedName>
        <fullName evidence="22">CSON004890 protein</fullName>
    </submittedName>
</protein>
<feature type="region of interest" description="Disordered" evidence="18">
    <location>
        <begin position="330"/>
        <end position="357"/>
    </location>
</feature>
<evidence type="ECO:0000256" key="11">
    <source>
        <dbReference type="ARBA" id="ARBA00023136"/>
    </source>
</evidence>
<evidence type="ECO:0000256" key="13">
    <source>
        <dbReference type="ARBA" id="ARBA00023170"/>
    </source>
</evidence>
<reference evidence="21" key="1">
    <citation type="submission" date="2018-04" db="EMBL/GenBank/DDBJ databases">
        <authorList>
            <person name="Go L.Y."/>
            <person name="Mitchell J.A."/>
        </authorList>
    </citation>
    <scope>NUCLEOTIDE SEQUENCE</scope>
    <source>
        <tissue evidence="21">Whole organism</tissue>
    </source>
</reference>
<dbReference type="InterPro" id="IPR001760">
    <property type="entry name" value="Opsin"/>
</dbReference>
<dbReference type="GO" id="GO:0007601">
    <property type="term" value="P:visual perception"/>
    <property type="evidence" value="ECO:0007669"/>
    <property type="project" value="UniProtKB-KW"/>
</dbReference>
<keyword evidence="12" id="KW-1015">Disulfide bond</keyword>
<evidence type="ECO:0000256" key="17">
    <source>
        <dbReference type="RuleBase" id="RU000688"/>
    </source>
</evidence>
<dbReference type="Gene3D" id="1.20.1070.10">
    <property type="entry name" value="Rhodopsin 7-helix transmembrane proteins"/>
    <property type="match status" value="1"/>
</dbReference>
<keyword evidence="10 17" id="KW-0297">G-protein coupled receptor</keyword>
<name>A0A336LIH5_CULSO</name>
<evidence type="ECO:0000256" key="5">
    <source>
        <dbReference type="ARBA" id="ARBA00022606"/>
    </source>
</evidence>
<dbReference type="GO" id="GO:0016020">
    <property type="term" value="C:membrane"/>
    <property type="evidence" value="ECO:0007669"/>
    <property type="project" value="UniProtKB-SubCell"/>
</dbReference>
<evidence type="ECO:0000256" key="7">
    <source>
        <dbReference type="ARBA" id="ARBA00022925"/>
    </source>
</evidence>
<keyword evidence="9" id="KW-0157">Chromophore</keyword>
<feature type="transmembrane region" description="Helical" evidence="19">
    <location>
        <begin position="54"/>
        <end position="83"/>
    </location>
</feature>
<keyword evidence="6 17" id="KW-0812">Transmembrane</keyword>
<comment type="subcellular location">
    <subcellularLocation>
        <location evidence="2">Membrane</location>
        <topology evidence="2">Multi-pass membrane protein</topology>
    </subcellularLocation>
</comment>
<feature type="domain" description="G-protein coupled receptors family 1 profile" evidence="20">
    <location>
        <begin position="74"/>
        <end position="304"/>
    </location>
</feature>
<evidence type="ECO:0000256" key="12">
    <source>
        <dbReference type="ARBA" id="ARBA00023157"/>
    </source>
</evidence>
<keyword evidence="14" id="KW-0325">Glycoprotein</keyword>
<evidence type="ECO:0000313" key="22">
    <source>
        <dbReference type="EMBL" id="SSX17872.1"/>
    </source>
</evidence>
<evidence type="ECO:0000256" key="10">
    <source>
        <dbReference type="ARBA" id="ARBA00023040"/>
    </source>
</evidence>